<dbReference type="Pfam" id="PF14094">
    <property type="entry name" value="DUF4272"/>
    <property type="match status" value="1"/>
</dbReference>
<proteinExistence type="predicted"/>
<protein>
    <recommendedName>
        <fullName evidence="2">DUF4272 domain-containing protein</fullName>
    </recommendedName>
</protein>
<evidence type="ECO:0008006" key="2">
    <source>
        <dbReference type="Google" id="ProtNLM"/>
    </source>
</evidence>
<evidence type="ECO:0000313" key="1">
    <source>
        <dbReference type="EMBL" id="CAA6806573.1"/>
    </source>
</evidence>
<dbReference type="AlphaFoldDB" id="A0A6S6S9M8"/>
<reference evidence="1" key="1">
    <citation type="submission" date="2020-01" db="EMBL/GenBank/DDBJ databases">
        <authorList>
            <person name="Meier V. D."/>
            <person name="Meier V D."/>
        </authorList>
    </citation>
    <scope>NUCLEOTIDE SEQUENCE</scope>
    <source>
        <strain evidence="1">HLG_WM_MAG_10</strain>
    </source>
</reference>
<accession>A0A6S6S9M8</accession>
<dbReference type="InterPro" id="IPR025368">
    <property type="entry name" value="DUF4272"/>
</dbReference>
<organism evidence="1">
    <name type="scientific">uncultured Aureispira sp</name>
    <dbReference type="NCBI Taxonomy" id="1331704"/>
    <lineage>
        <taxon>Bacteria</taxon>
        <taxon>Pseudomonadati</taxon>
        <taxon>Bacteroidota</taxon>
        <taxon>Saprospiria</taxon>
        <taxon>Saprospirales</taxon>
        <taxon>Saprospiraceae</taxon>
        <taxon>Aureispira</taxon>
        <taxon>environmental samples</taxon>
    </lineage>
</organism>
<gene>
    <name evidence="1" type="ORF">HELGO_WM34477</name>
</gene>
<name>A0A6S6S9M8_9BACT</name>
<sequence>METCTIYSHYIDFEAIEPIVKKYLPKASLKRQDLNGEKILLITYKKGFLGRKHKATIKGRQRRKPSYQLDQVECPLCQNLMGMQNYVTSLPAQDKGIQSLLLEKIATLNSETSFSVQPYVSEDFEKILKAILQHLDGILFTPSSTLFSKSKHQQFLDKDFGLILDSIGVSELSQLEVVIDAKYYDQAKVEYTAAQKKRKAKSEAVLEKHQVKINAKLPCTADLAQLDLRDQDAILDRIYALSVITAKAEGITISELEAIIADKEITAFSPYESHVLSNDVTAEELSVLTWRYESLFLLCWVINKIDVLPYPSEMCAVETFVPSILEQSRAEFSATITLRTKEEIADALDLIYRMNWACVDARIKREATSGKLHPGIVYERHYTLNWLTNHRQQAWDDVTTDT</sequence>
<dbReference type="EMBL" id="CACVAQ010000120">
    <property type="protein sequence ID" value="CAA6806573.1"/>
    <property type="molecule type" value="Genomic_DNA"/>
</dbReference>